<dbReference type="EMBL" id="CM029051">
    <property type="protein sequence ID" value="KAG2562058.1"/>
    <property type="molecule type" value="Genomic_DNA"/>
</dbReference>
<keyword evidence="2" id="KW-1185">Reference proteome</keyword>
<gene>
    <name evidence="1" type="ORF">PVAP13_8KG127500</name>
</gene>
<dbReference type="Proteomes" id="UP000823388">
    <property type="component" value="Chromosome 8K"/>
</dbReference>
<proteinExistence type="predicted"/>
<accession>A0A8T0PMB0</accession>
<reference evidence="1" key="1">
    <citation type="submission" date="2020-05" db="EMBL/GenBank/DDBJ databases">
        <title>WGS assembly of Panicum virgatum.</title>
        <authorList>
            <person name="Lovell J.T."/>
            <person name="Jenkins J."/>
            <person name="Shu S."/>
            <person name="Juenger T.E."/>
            <person name="Schmutz J."/>
        </authorList>
    </citation>
    <scope>NUCLEOTIDE SEQUENCE</scope>
    <source>
        <strain evidence="1">AP13</strain>
    </source>
</reference>
<protein>
    <submittedName>
        <fullName evidence="1">Uncharacterized protein</fullName>
    </submittedName>
</protein>
<comment type="caution">
    <text evidence="1">The sequence shown here is derived from an EMBL/GenBank/DDBJ whole genome shotgun (WGS) entry which is preliminary data.</text>
</comment>
<name>A0A8T0PMB0_PANVG</name>
<sequence length="67" mass="7423">MVIRSETTRPAICSRNGIEIFACEVATYSKSSGEHNDAINGSSVGRHNFEEMINYATWESIPNKGMN</sequence>
<dbReference type="AlphaFoldDB" id="A0A8T0PMB0"/>
<evidence type="ECO:0000313" key="1">
    <source>
        <dbReference type="EMBL" id="KAG2562058.1"/>
    </source>
</evidence>
<evidence type="ECO:0000313" key="2">
    <source>
        <dbReference type="Proteomes" id="UP000823388"/>
    </source>
</evidence>
<organism evidence="1 2">
    <name type="scientific">Panicum virgatum</name>
    <name type="common">Blackwell switchgrass</name>
    <dbReference type="NCBI Taxonomy" id="38727"/>
    <lineage>
        <taxon>Eukaryota</taxon>
        <taxon>Viridiplantae</taxon>
        <taxon>Streptophyta</taxon>
        <taxon>Embryophyta</taxon>
        <taxon>Tracheophyta</taxon>
        <taxon>Spermatophyta</taxon>
        <taxon>Magnoliopsida</taxon>
        <taxon>Liliopsida</taxon>
        <taxon>Poales</taxon>
        <taxon>Poaceae</taxon>
        <taxon>PACMAD clade</taxon>
        <taxon>Panicoideae</taxon>
        <taxon>Panicodae</taxon>
        <taxon>Paniceae</taxon>
        <taxon>Panicinae</taxon>
        <taxon>Panicum</taxon>
        <taxon>Panicum sect. Hiantes</taxon>
    </lineage>
</organism>